<comment type="caution">
    <text evidence="2">The sequence shown here is derived from an EMBL/GenBank/DDBJ whole genome shotgun (WGS) entry which is preliminary data.</text>
</comment>
<keyword evidence="3" id="KW-1185">Reference proteome</keyword>
<evidence type="ECO:0000256" key="1">
    <source>
        <dbReference type="SAM" id="SignalP"/>
    </source>
</evidence>
<organism evidence="2 3">
    <name type="scientific">Zobellia amurskyensis</name>
    <dbReference type="NCBI Taxonomy" id="248905"/>
    <lineage>
        <taxon>Bacteria</taxon>
        <taxon>Pseudomonadati</taxon>
        <taxon>Bacteroidota</taxon>
        <taxon>Flavobacteriia</taxon>
        <taxon>Flavobacteriales</taxon>
        <taxon>Flavobacteriaceae</taxon>
        <taxon>Zobellia</taxon>
    </lineage>
</organism>
<feature type="chain" id="PRO_5031010778" description="Lipoprotein" evidence="1">
    <location>
        <begin position="25"/>
        <end position="456"/>
    </location>
</feature>
<evidence type="ECO:0000313" key="3">
    <source>
        <dbReference type="Proteomes" id="UP000540519"/>
    </source>
</evidence>
<keyword evidence="1" id="KW-0732">Signal</keyword>
<feature type="signal peptide" evidence="1">
    <location>
        <begin position="1"/>
        <end position="24"/>
    </location>
</feature>
<dbReference type="OrthoDB" id="832379at2"/>
<dbReference type="Proteomes" id="UP000540519">
    <property type="component" value="Unassembled WGS sequence"/>
</dbReference>
<dbReference type="EMBL" id="RCNR01000010">
    <property type="protein sequence ID" value="MUH35708.1"/>
    <property type="molecule type" value="Genomic_DNA"/>
</dbReference>
<sequence>MKKCFKFSLVAFLLALLMALTSCQDEEPFEETIDVEKTLSFDSAALELMKETVSNDGSYDNIVDGASCFDIQFPYEVVVNEEKLTVDSMGSLQILEETLDAFEDYESSMDVVFPVTITMADYTEVAISTKEELEKVASQCVEGGSDADIECIDLVYPATVFTYNPNFQQTASVVVEHDAELRRFFAGLEDTDLVSFDFPITLKYIDSTEVTASTNTELADILNQAKEACDEDDDNDYNDDDFTQEQLDSVLVECPWNLIQVQRKSENESEQYINYAFSFEEGGKVISYGKSGYKTEGEWSTSVVDYRVVLTLNFKSAEQFNNTWKVYEIKEGKIKMFVQDDFLTLEKNCGYEPEVCEAKSIQDRLSLCSWRMSDEKGEFFEDLSIDFGEQRMLVYDSNGEVLDEGSWMVEGNLLAFSGLSKSLANYIGNWQVLECGEEYMKIQRKVEVVVLTKLCS</sequence>
<reference evidence="2 3" key="1">
    <citation type="journal article" date="2019" name="Mar. Drugs">
        <title>Comparative Genomics and CAZyme Genome Repertoires of Marine Zobellia amurskyensis KMM 3526(T) and Zobellia laminariae KMM 3676(T).</title>
        <authorList>
            <person name="Chernysheva N."/>
            <person name="Bystritskaya E."/>
            <person name="Stenkova A."/>
            <person name="Golovkin I."/>
            <person name="Nedashkovskaya O."/>
            <person name="Isaeva M."/>
        </authorList>
    </citation>
    <scope>NUCLEOTIDE SEQUENCE [LARGE SCALE GENOMIC DNA]</scope>
    <source>
        <strain evidence="2 3">KMM 3526</strain>
    </source>
</reference>
<dbReference type="PROSITE" id="PS51257">
    <property type="entry name" value="PROKAR_LIPOPROTEIN"/>
    <property type="match status" value="1"/>
</dbReference>
<proteinExistence type="predicted"/>
<dbReference type="RefSeq" id="WP_155599459.1">
    <property type="nucleotide sequence ID" value="NZ_RCNR01000010.1"/>
</dbReference>
<gene>
    <name evidence="2" type="ORF">D9O36_07645</name>
</gene>
<name>A0A7X2ZSR4_9FLAO</name>
<dbReference type="AlphaFoldDB" id="A0A7X2ZSR4"/>
<protein>
    <recommendedName>
        <fullName evidence="4">Lipoprotein</fullName>
    </recommendedName>
</protein>
<evidence type="ECO:0000313" key="2">
    <source>
        <dbReference type="EMBL" id="MUH35708.1"/>
    </source>
</evidence>
<evidence type="ECO:0008006" key="4">
    <source>
        <dbReference type="Google" id="ProtNLM"/>
    </source>
</evidence>
<accession>A0A7X2ZSR4</accession>